<sequence>MNSTADKPGLSPAIRILIGIAGLPSIVLGYMLIATALQGGIADIGAFELVYSLVGVVALYIVITGKRLF</sequence>
<feature type="transmembrane region" description="Helical" evidence="1">
    <location>
        <begin position="44"/>
        <end position="63"/>
    </location>
</feature>
<keyword evidence="1" id="KW-0472">Membrane</keyword>
<keyword evidence="1" id="KW-1133">Transmembrane helix</keyword>
<evidence type="ECO:0000313" key="3">
    <source>
        <dbReference type="Proteomes" id="UP000614272"/>
    </source>
</evidence>
<evidence type="ECO:0000313" key="2">
    <source>
        <dbReference type="EMBL" id="GGD76102.1"/>
    </source>
</evidence>
<accession>A0ABQ1RQK9</accession>
<protein>
    <submittedName>
        <fullName evidence="2">Uncharacterized protein</fullName>
    </submittedName>
</protein>
<proteinExistence type="predicted"/>
<dbReference type="RefSeq" id="WP_099036573.1">
    <property type="nucleotide sequence ID" value="NZ_BMGJ01000017.1"/>
</dbReference>
<keyword evidence="3" id="KW-1185">Reference proteome</keyword>
<organism evidence="2 3">
    <name type="scientific">Lacimicrobium alkaliphilum</name>
    <dbReference type="NCBI Taxonomy" id="1526571"/>
    <lineage>
        <taxon>Bacteria</taxon>
        <taxon>Pseudomonadati</taxon>
        <taxon>Pseudomonadota</taxon>
        <taxon>Gammaproteobacteria</taxon>
        <taxon>Alteromonadales</taxon>
        <taxon>Alteromonadaceae</taxon>
        <taxon>Lacimicrobium</taxon>
    </lineage>
</organism>
<dbReference type="EMBL" id="BMGJ01000017">
    <property type="protein sequence ID" value="GGD76102.1"/>
    <property type="molecule type" value="Genomic_DNA"/>
</dbReference>
<reference evidence="3" key="1">
    <citation type="journal article" date="2019" name="Int. J. Syst. Evol. Microbiol.">
        <title>The Global Catalogue of Microorganisms (GCM) 10K type strain sequencing project: providing services to taxonomists for standard genome sequencing and annotation.</title>
        <authorList>
            <consortium name="The Broad Institute Genomics Platform"/>
            <consortium name="The Broad Institute Genome Sequencing Center for Infectious Disease"/>
            <person name="Wu L."/>
            <person name="Ma J."/>
        </authorList>
    </citation>
    <scope>NUCLEOTIDE SEQUENCE [LARGE SCALE GENOMIC DNA]</scope>
    <source>
        <strain evidence="3">CGMCC 1.12923</strain>
    </source>
</reference>
<evidence type="ECO:0000256" key="1">
    <source>
        <dbReference type="SAM" id="Phobius"/>
    </source>
</evidence>
<keyword evidence="1" id="KW-0812">Transmembrane</keyword>
<gene>
    <name evidence="2" type="ORF">GCM10011357_33910</name>
</gene>
<feature type="transmembrane region" description="Helical" evidence="1">
    <location>
        <begin position="12"/>
        <end position="32"/>
    </location>
</feature>
<name>A0ABQ1RQK9_9ALTE</name>
<dbReference type="Proteomes" id="UP000614272">
    <property type="component" value="Unassembled WGS sequence"/>
</dbReference>
<comment type="caution">
    <text evidence="2">The sequence shown here is derived from an EMBL/GenBank/DDBJ whole genome shotgun (WGS) entry which is preliminary data.</text>
</comment>